<name>A0ABR7IAA3_9FIRM</name>
<keyword evidence="5 6" id="KW-0472">Membrane</keyword>
<evidence type="ECO:0000256" key="3">
    <source>
        <dbReference type="ARBA" id="ARBA00022692"/>
    </source>
</evidence>
<dbReference type="InterPro" id="IPR003838">
    <property type="entry name" value="ABC3_permease_C"/>
</dbReference>
<evidence type="ECO:0000256" key="6">
    <source>
        <dbReference type="SAM" id="Phobius"/>
    </source>
</evidence>
<evidence type="ECO:0000256" key="1">
    <source>
        <dbReference type="ARBA" id="ARBA00004651"/>
    </source>
</evidence>
<comment type="subcellular location">
    <subcellularLocation>
        <location evidence="1">Cell membrane</location>
        <topology evidence="1">Multi-pass membrane protein</topology>
    </subcellularLocation>
</comment>
<dbReference type="PANTHER" id="PTHR30287">
    <property type="entry name" value="MEMBRANE COMPONENT OF PREDICTED ABC SUPERFAMILY METABOLITE UPTAKE TRANSPORTER"/>
    <property type="match status" value="1"/>
</dbReference>
<feature type="transmembrane region" description="Helical" evidence="6">
    <location>
        <begin position="708"/>
        <end position="731"/>
    </location>
</feature>
<dbReference type="RefSeq" id="WP_186982117.1">
    <property type="nucleotide sequence ID" value="NZ_JACOQH010000004.1"/>
</dbReference>
<feature type="transmembrane region" description="Helical" evidence="6">
    <location>
        <begin position="614"/>
        <end position="635"/>
    </location>
</feature>
<dbReference type="EMBL" id="JACOQH010000004">
    <property type="protein sequence ID" value="MBC5753894.1"/>
    <property type="molecule type" value="Genomic_DNA"/>
</dbReference>
<feature type="transmembrane region" description="Helical" evidence="6">
    <location>
        <begin position="667"/>
        <end position="684"/>
    </location>
</feature>
<sequence length="747" mass="82215">MRKRLILNDIRKNRLFTAATVAFMTVSAMLFALTVLLSVSLLSSIQTLMEQAETPDFLQMHAGTVKEEEISAFAEAHPEVEDWQVMPFLNLENSKISLGEHSLADSTQDNGLSVQGQSFDYLVDLTNELPKVWPGEVFVPICYRAQYELAPGDVMQIGNRKFTIAGFIRDSQMNSMMASSKRFLVNEADYESMQKEGTEEYLIEFRLHEGTDTGVFENAYKEAGLPDNGPAVTKPLIRMMNALSDGMMIFVILLVSVVAVIISVICIRFLLLTRMEKERKEMGMLRAIGMAKGQIRGLWFAKYVAFSVAGALIGLLLTGLAQKPLTAQMQELYGGVAIGGWTIFGAVLAVLLAEGILLLAVRRILKRKEQLPVLSCLYDVLEQKKGREYRSYFLIAAVAAACAFLMLVPANLHHTLDSPEFVTYMGIGDAGLRMDIRQTDDIAGVTARTAEQLAGDADVEKYVVLKTRSYSMGLPDGSTSALTVEEGNHNIFPVRNEKGEAPKGKGQIALSALNAKETGLTVGDSLLLNTEKGAERYTVCGIYSDITNGGKTAKACRIADEKAPVMWSVFYVSLKDHVSEKTWINKYQQPEIKVTDIADYVKGTYGQTLKEIRLAAVVATGISAGILFVVTALFLRLTIEKNRYAISLKKAIGFCSRDIKRSYRIRGFLPAFFGIVTGILFGNTCGEKLCGSILTSFGAEGFSFVTDWRMVCFLIPVTLSFAAVAAVEAGIWEIKNIRAFECCIGKE</sequence>
<proteinExistence type="predicted"/>
<evidence type="ECO:0000256" key="2">
    <source>
        <dbReference type="ARBA" id="ARBA00022475"/>
    </source>
</evidence>
<evidence type="ECO:0000256" key="4">
    <source>
        <dbReference type="ARBA" id="ARBA00022989"/>
    </source>
</evidence>
<dbReference type="Pfam" id="PF02687">
    <property type="entry name" value="FtsX"/>
    <property type="match status" value="2"/>
</dbReference>
<dbReference type="Proteomes" id="UP000621540">
    <property type="component" value="Unassembled WGS sequence"/>
</dbReference>
<gene>
    <name evidence="8" type="ORF">H8Z76_07615</name>
</gene>
<feature type="transmembrane region" description="Helical" evidence="6">
    <location>
        <begin position="247"/>
        <end position="271"/>
    </location>
</feature>
<reference evidence="8 9" key="1">
    <citation type="submission" date="2020-08" db="EMBL/GenBank/DDBJ databases">
        <title>Genome public.</title>
        <authorList>
            <person name="Liu C."/>
            <person name="Sun Q."/>
        </authorList>
    </citation>
    <scope>NUCLEOTIDE SEQUENCE [LARGE SCALE GENOMIC DNA]</scope>
    <source>
        <strain evidence="8 9">BX0805</strain>
    </source>
</reference>
<feature type="transmembrane region" description="Helical" evidence="6">
    <location>
        <begin position="300"/>
        <end position="321"/>
    </location>
</feature>
<protein>
    <submittedName>
        <fullName evidence="8">ABC transporter permease</fullName>
    </submittedName>
</protein>
<comment type="caution">
    <text evidence="8">The sequence shown here is derived from an EMBL/GenBank/DDBJ whole genome shotgun (WGS) entry which is preliminary data.</text>
</comment>
<feature type="domain" description="ABC3 transporter permease C-terminal" evidence="7">
    <location>
        <begin position="619"/>
        <end position="724"/>
    </location>
</feature>
<evidence type="ECO:0000313" key="9">
    <source>
        <dbReference type="Proteomes" id="UP000621540"/>
    </source>
</evidence>
<evidence type="ECO:0000313" key="8">
    <source>
        <dbReference type="EMBL" id="MBC5753894.1"/>
    </source>
</evidence>
<keyword evidence="3 6" id="KW-0812">Transmembrane</keyword>
<feature type="transmembrane region" description="Helical" evidence="6">
    <location>
        <begin position="21"/>
        <end position="42"/>
    </location>
</feature>
<keyword evidence="4 6" id="KW-1133">Transmembrane helix</keyword>
<feature type="transmembrane region" description="Helical" evidence="6">
    <location>
        <begin position="341"/>
        <end position="361"/>
    </location>
</feature>
<feature type="domain" description="ABC3 transporter permease C-terminal" evidence="7">
    <location>
        <begin position="254"/>
        <end position="366"/>
    </location>
</feature>
<feature type="transmembrane region" description="Helical" evidence="6">
    <location>
        <begin position="392"/>
        <end position="412"/>
    </location>
</feature>
<accession>A0ABR7IAA3</accession>
<dbReference type="PANTHER" id="PTHR30287:SF2">
    <property type="entry name" value="BLL1001 PROTEIN"/>
    <property type="match status" value="1"/>
</dbReference>
<dbReference type="InterPro" id="IPR038766">
    <property type="entry name" value="Membrane_comp_ABC_pdt"/>
</dbReference>
<keyword evidence="9" id="KW-1185">Reference proteome</keyword>
<evidence type="ECO:0000259" key="7">
    <source>
        <dbReference type="Pfam" id="PF02687"/>
    </source>
</evidence>
<organism evidence="8 9">
    <name type="scientific">Roseburia yibonii</name>
    <dbReference type="NCBI Taxonomy" id="2763063"/>
    <lineage>
        <taxon>Bacteria</taxon>
        <taxon>Bacillati</taxon>
        <taxon>Bacillota</taxon>
        <taxon>Clostridia</taxon>
        <taxon>Lachnospirales</taxon>
        <taxon>Lachnospiraceae</taxon>
        <taxon>Roseburia</taxon>
    </lineage>
</organism>
<keyword evidence="2" id="KW-1003">Cell membrane</keyword>
<evidence type="ECO:0000256" key="5">
    <source>
        <dbReference type="ARBA" id="ARBA00023136"/>
    </source>
</evidence>